<reference evidence="5 6" key="1">
    <citation type="submission" date="2018-06" db="EMBL/GenBank/DDBJ databases">
        <title>Streptomyces reniochalinae sp. nov. and Streptomyces diacarnus sp. nov. from marine sponges.</title>
        <authorList>
            <person name="Li L."/>
        </authorList>
    </citation>
    <scope>NUCLEOTIDE SEQUENCE [LARGE SCALE GENOMIC DNA]</scope>
    <source>
        <strain evidence="5 6">LHW50302</strain>
    </source>
</reference>
<dbReference type="Gene3D" id="3.40.1280.10">
    <property type="match status" value="1"/>
</dbReference>
<evidence type="ECO:0000256" key="2">
    <source>
        <dbReference type="ARBA" id="ARBA00022679"/>
    </source>
</evidence>
<dbReference type="GO" id="GO:0008173">
    <property type="term" value="F:RNA methyltransferase activity"/>
    <property type="evidence" value="ECO:0007669"/>
    <property type="project" value="InterPro"/>
</dbReference>
<feature type="domain" description="tRNA/rRNA methyltransferase SpoU type" evidence="4">
    <location>
        <begin position="125"/>
        <end position="255"/>
    </location>
</feature>
<dbReference type="CDD" id="cd18095">
    <property type="entry name" value="SpoU-like_rRNA-MTase"/>
    <property type="match status" value="1"/>
</dbReference>
<dbReference type="GO" id="GO:0003723">
    <property type="term" value="F:RNA binding"/>
    <property type="evidence" value="ECO:0007669"/>
    <property type="project" value="InterPro"/>
</dbReference>
<keyword evidence="2 5" id="KW-0808">Transferase</keyword>
<evidence type="ECO:0000256" key="3">
    <source>
        <dbReference type="SAM" id="MobiDB-lite"/>
    </source>
</evidence>
<dbReference type="Proteomes" id="UP000253507">
    <property type="component" value="Unassembled WGS sequence"/>
</dbReference>
<evidence type="ECO:0000259" key="4">
    <source>
        <dbReference type="Pfam" id="PF00588"/>
    </source>
</evidence>
<feature type="compositionally biased region" description="Gly residues" evidence="3">
    <location>
        <begin position="110"/>
        <end position="123"/>
    </location>
</feature>
<dbReference type="InterPro" id="IPR051259">
    <property type="entry name" value="rRNA_Methyltransferase"/>
</dbReference>
<dbReference type="InterPro" id="IPR029026">
    <property type="entry name" value="tRNA_m1G_MTases_N"/>
</dbReference>
<dbReference type="PANTHER" id="PTHR43191">
    <property type="entry name" value="RRNA METHYLTRANSFERASE 3"/>
    <property type="match status" value="1"/>
</dbReference>
<evidence type="ECO:0000256" key="1">
    <source>
        <dbReference type="ARBA" id="ARBA00022603"/>
    </source>
</evidence>
<keyword evidence="1 5" id="KW-0489">Methyltransferase</keyword>
<keyword evidence="6" id="KW-1185">Reference proteome</keyword>
<dbReference type="GO" id="GO:0006396">
    <property type="term" value="P:RNA processing"/>
    <property type="evidence" value="ECO:0007669"/>
    <property type="project" value="InterPro"/>
</dbReference>
<gene>
    <name evidence="5" type="ORF">DQ392_19060</name>
</gene>
<dbReference type="OrthoDB" id="9792214at2"/>
<dbReference type="Pfam" id="PF00588">
    <property type="entry name" value="SpoU_methylase"/>
    <property type="match status" value="1"/>
</dbReference>
<sequence>MTGTAEAEWARYAEDGVLLDGFHALKHALRFGARVPLALATDRRAALALAEQLAPDLTGALEALLREVQVETLRGLVPRPHPTGVAALALRDSAPAADAFVERGEKRGEGGGGAPSAGTGGGAPLVVLDNPRNLGNVGAVVRLAAGAGAAGVLTTGDADPWHPAAVRAGAGLHFAVPVARRQVTQLPDLPLFAFDPEGADLRSVTVPGGAMLAFGSERHGLSDALRSRADHLVALPMRPQVSSYNLATSVAMALYHWMTPFRTTG</sequence>
<dbReference type="EMBL" id="QOIM01000037">
    <property type="protein sequence ID" value="RCG17141.1"/>
    <property type="molecule type" value="Genomic_DNA"/>
</dbReference>
<accession>A0A367EGG7</accession>
<proteinExistence type="predicted"/>
<dbReference type="SUPFAM" id="SSF75217">
    <property type="entry name" value="alpha/beta knot"/>
    <property type="match status" value="1"/>
</dbReference>
<dbReference type="RefSeq" id="WP_114016833.1">
    <property type="nucleotide sequence ID" value="NZ_QOIM01000037.1"/>
</dbReference>
<feature type="region of interest" description="Disordered" evidence="3">
    <location>
        <begin position="104"/>
        <end position="124"/>
    </location>
</feature>
<dbReference type="GO" id="GO:0032259">
    <property type="term" value="P:methylation"/>
    <property type="evidence" value="ECO:0007669"/>
    <property type="project" value="UniProtKB-KW"/>
</dbReference>
<protein>
    <submittedName>
        <fullName evidence="5">TrmH family RNA methyltransferase</fullName>
    </submittedName>
</protein>
<dbReference type="InterPro" id="IPR001537">
    <property type="entry name" value="SpoU_MeTrfase"/>
</dbReference>
<organism evidence="5 6">
    <name type="scientific">Streptomyces reniochalinae</name>
    <dbReference type="NCBI Taxonomy" id="2250578"/>
    <lineage>
        <taxon>Bacteria</taxon>
        <taxon>Bacillati</taxon>
        <taxon>Actinomycetota</taxon>
        <taxon>Actinomycetes</taxon>
        <taxon>Kitasatosporales</taxon>
        <taxon>Streptomycetaceae</taxon>
        <taxon>Streptomyces</taxon>
    </lineage>
</organism>
<evidence type="ECO:0000313" key="6">
    <source>
        <dbReference type="Proteomes" id="UP000253507"/>
    </source>
</evidence>
<dbReference type="AlphaFoldDB" id="A0A367EGG7"/>
<comment type="caution">
    <text evidence="5">The sequence shown here is derived from an EMBL/GenBank/DDBJ whole genome shotgun (WGS) entry which is preliminary data.</text>
</comment>
<dbReference type="InterPro" id="IPR029028">
    <property type="entry name" value="Alpha/beta_knot_MTases"/>
</dbReference>
<dbReference type="PANTHER" id="PTHR43191:SF2">
    <property type="entry name" value="RRNA METHYLTRANSFERASE 3, MITOCHONDRIAL"/>
    <property type="match status" value="1"/>
</dbReference>
<name>A0A367EGG7_9ACTN</name>
<evidence type="ECO:0000313" key="5">
    <source>
        <dbReference type="EMBL" id="RCG17141.1"/>
    </source>
</evidence>